<evidence type="ECO:0000313" key="4">
    <source>
        <dbReference type="EMBL" id="GED04966.1"/>
    </source>
</evidence>
<keyword evidence="2" id="KW-0472">Membrane</keyword>
<feature type="transmembrane region" description="Helical" evidence="2">
    <location>
        <begin position="20"/>
        <end position="40"/>
    </location>
</feature>
<feature type="region of interest" description="Disordered" evidence="1">
    <location>
        <begin position="243"/>
        <end position="264"/>
    </location>
</feature>
<dbReference type="RefSeq" id="WP_141361605.1">
    <property type="nucleotide sequence ID" value="NZ_BAAAJL010000003.1"/>
</dbReference>
<evidence type="ECO:0000313" key="5">
    <source>
        <dbReference type="Proteomes" id="UP000316612"/>
    </source>
</evidence>
<organism evidence="4 5">
    <name type="scientific">Glutamicibacter uratoxydans</name>
    <name type="common">Arthrobacter uratoxydans</name>
    <dbReference type="NCBI Taxonomy" id="43667"/>
    <lineage>
        <taxon>Bacteria</taxon>
        <taxon>Bacillati</taxon>
        <taxon>Actinomycetota</taxon>
        <taxon>Actinomycetes</taxon>
        <taxon>Micrococcales</taxon>
        <taxon>Micrococcaceae</taxon>
        <taxon>Glutamicibacter</taxon>
    </lineage>
</organism>
<keyword evidence="5" id="KW-1185">Reference proteome</keyword>
<protein>
    <recommendedName>
        <fullName evidence="3">DUF4097 domain-containing protein</fullName>
    </recommendedName>
</protein>
<comment type="caution">
    <text evidence="4">The sequence shown here is derived from an EMBL/GenBank/DDBJ whole genome shotgun (WGS) entry which is preliminary data.</text>
</comment>
<proteinExistence type="predicted"/>
<dbReference type="EMBL" id="BJNY01000002">
    <property type="protein sequence ID" value="GED04966.1"/>
    <property type="molecule type" value="Genomic_DNA"/>
</dbReference>
<evidence type="ECO:0000256" key="1">
    <source>
        <dbReference type="SAM" id="MobiDB-lite"/>
    </source>
</evidence>
<dbReference type="Pfam" id="PF13349">
    <property type="entry name" value="DUF4097"/>
    <property type="match status" value="1"/>
</dbReference>
<name>A0A4Y4DJ25_GLUUR</name>
<dbReference type="Proteomes" id="UP000316612">
    <property type="component" value="Unassembled WGS sequence"/>
</dbReference>
<dbReference type="InterPro" id="IPR025164">
    <property type="entry name" value="Toastrack_DUF4097"/>
</dbReference>
<evidence type="ECO:0000259" key="3">
    <source>
        <dbReference type="Pfam" id="PF13349"/>
    </source>
</evidence>
<dbReference type="OrthoDB" id="4941235at2"/>
<sequence>MSTPTMNPLPPAQTAPRGSAKPLNIILAVLGVIALMTMLISTTRQAIATLNTSHVVQSVDAKGVTSLDVAATTGTFTLEFAPTDQAVLDVRSSNGKEWSLERNGQSLEVRPPADWFNFCFFGCTKDDNQITLTLPQELNDGSVDAKFNLGAGQFNADGNFNHLKIDVSAGLLLLNGSAANLDVNLGAGRADMNLSDVKQAKLDVSAGRLDAKLSGTAPEQIDGRVSAGLLQLTVPDTTYKVASSSSAGSIDNGLQTSSSSPRTISVTTSAGSAVLLPGGAPTNSK</sequence>
<gene>
    <name evidence="4" type="ORF">AUR04nite_04980</name>
</gene>
<accession>A0A4Y4DJ25</accession>
<dbReference type="AlphaFoldDB" id="A0A4Y4DJ25"/>
<evidence type="ECO:0000256" key="2">
    <source>
        <dbReference type="SAM" id="Phobius"/>
    </source>
</evidence>
<keyword evidence="2" id="KW-0812">Transmembrane</keyword>
<feature type="domain" description="DUF4097" evidence="3">
    <location>
        <begin position="74"/>
        <end position="231"/>
    </location>
</feature>
<reference evidence="4 5" key="1">
    <citation type="submission" date="2019-06" db="EMBL/GenBank/DDBJ databases">
        <title>Whole genome shotgun sequence of Glutamicibacter uratoxydans NBRC 15515.</title>
        <authorList>
            <person name="Hosoyama A."/>
            <person name="Uohara A."/>
            <person name="Ohji S."/>
            <person name="Ichikawa N."/>
        </authorList>
    </citation>
    <scope>NUCLEOTIDE SEQUENCE [LARGE SCALE GENOMIC DNA]</scope>
    <source>
        <strain evidence="4 5">NBRC 15515</strain>
    </source>
</reference>
<keyword evidence="2" id="KW-1133">Transmembrane helix</keyword>